<proteinExistence type="predicted"/>
<dbReference type="InterPro" id="IPR010664">
    <property type="entry name" value="LipoPS_assembly_LptC-rel"/>
</dbReference>
<sequence>MDSDLKDGGLIERRRGERGPNEGGPMSADDLRANNLRTGELRTGDLRADGRHRIGRTGAADGESSIPLRADPSGGRAHQRRVIRPVSRLYSRFVTGMKYVLPAVALAVLALIAAWPSLTELPTPKIAADKGQTEMIKPRYLSKDEQNQPFSLTAVKADKLADQPDIVVLDQPEMEMTQNDGAWVNIRSDKGWYDQSTGILKMRSNVRVLRDDGNEFTTEEAESDVRKGTAWGDVHVVGQGPQGVINAEGFRLSDRGKTMVFLNQSKADVQAAERPGGGKKR</sequence>
<dbReference type="Gene3D" id="2.60.450.10">
    <property type="entry name" value="Lipopolysaccharide (LPS) transport protein A like domain"/>
    <property type="match status" value="1"/>
</dbReference>
<evidence type="ECO:0000313" key="2">
    <source>
        <dbReference type="EMBL" id="MBP2291845.1"/>
    </source>
</evidence>
<keyword evidence="3" id="KW-1185">Reference proteome</keyword>
<dbReference type="NCBIfam" id="TIGR04409">
    <property type="entry name" value="LptC_YrbK"/>
    <property type="match status" value="1"/>
</dbReference>
<evidence type="ECO:0000313" key="3">
    <source>
        <dbReference type="Proteomes" id="UP000781958"/>
    </source>
</evidence>
<dbReference type="Pfam" id="PF06835">
    <property type="entry name" value="LptC"/>
    <property type="match status" value="1"/>
</dbReference>
<reference evidence="2 3" key="1">
    <citation type="submission" date="2021-03" db="EMBL/GenBank/DDBJ databases">
        <title>Genomic Encyclopedia of Type Strains, Phase III (KMG-III): the genomes of soil and plant-associated and newly described type strains.</title>
        <authorList>
            <person name="Whitman W."/>
        </authorList>
    </citation>
    <scope>NUCLEOTIDE SEQUENCE [LARGE SCALE GENOMIC DNA]</scope>
    <source>
        <strain evidence="2 3">IMMIB AFH-6</strain>
    </source>
</reference>
<gene>
    <name evidence="2" type="ORF">J2851_001594</name>
</gene>
<dbReference type="EMBL" id="JAGINP010000004">
    <property type="protein sequence ID" value="MBP2291845.1"/>
    <property type="molecule type" value="Genomic_DNA"/>
</dbReference>
<dbReference type="InterPro" id="IPR026265">
    <property type="entry name" value="LptC"/>
</dbReference>
<feature type="compositionally biased region" description="Basic and acidic residues" evidence="1">
    <location>
        <begin position="39"/>
        <end position="52"/>
    </location>
</feature>
<feature type="compositionally biased region" description="Basic and acidic residues" evidence="1">
    <location>
        <begin position="1"/>
        <end position="20"/>
    </location>
</feature>
<protein>
    <submittedName>
        <fullName evidence="2">Lipopolysaccharide export system protein LptC</fullName>
    </submittedName>
</protein>
<evidence type="ECO:0000256" key="1">
    <source>
        <dbReference type="SAM" id="MobiDB-lite"/>
    </source>
</evidence>
<name>A0ABS4SHB1_9PROT</name>
<dbReference type="Proteomes" id="UP000781958">
    <property type="component" value="Unassembled WGS sequence"/>
</dbReference>
<organism evidence="2 3">
    <name type="scientific">Azospirillum rugosum</name>
    <dbReference type="NCBI Taxonomy" id="416170"/>
    <lineage>
        <taxon>Bacteria</taxon>
        <taxon>Pseudomonadati</taxon>
        <taxon>Pseudomonadota</taxon>
        <taxon>Alphaproteobacteria</taxon>
        <taxon>Rhodospirillales</taxon>
        <taxon>Azospirillaceae</taxon>
        <taxon>Azospirillum</taxon>
    </lineage>
</organism>
<comment type="caution">
    <text evidence="2">The sequence shown here is derived from an EMBL/GenBank/DDBJ whole genome shotgun (WGS) entry which is preliminary data.</text>
</comment>
<accession>A0ABS4SHB1</accession>
<feature type="region of interest" description="Disordered" evidence="1">
    <location>
        <begin position="1"/>
        <end position="79"/>
    </location>
</feature>
<dbReference type="RefSeq" id="WP_246500492.1">
    <property type="nucleotide sequence ID" value="NZ_JAGINP010000004.1"/>
</dbReference>